<dbReference type="PANTHER" id="PTHR46230:SF7">
    <property type="entry name" value="BOLA-LIKE PROTEIN 1"/>
    <property type="match status" value="1"/>
</dbReference>
<dbReference type="Pfam" id="PF01722">
    <property type="entry name" value="BolA"/>
    <property type="match status" value="1"/>
</dbReference>
<dbReference type="Proteomes" id="UP000249396">
    <property type="component" value="Unassembled WGS sequence"/>
</dbReference>
<dbReference type="InterPro" id="IPR002634">
    <property type="entry name" value="BolA"/>
</dbReference>
<name>A0A2W4SRQ6_9GAMM</name>
<reference evidence="2 3" key="1">
    <citation type="journal article" date="2018" name="Aquat. Microb. Ecol.">
        <title>Gammaproteobacterial methanotrophs dominate.</title>
        <authorList>
            <person name="Rissanen A.J."/>
            <person name="Saarenheimo J."/>
            <person name="Tiirola M."/>
            <person name="Peura S."/>
            <person name="Aalto S.L."/>
            <person name="Karvinen A."/>
            <person name="Nykanen H."/>
        </authorList>
    </citation>
    <scope>NUCLEOTIDE SEQUENCE [LARGE SCALE GENOMIC DNA]</scope>
    <source>
        <strain evidence="2">AMbin10</strain>
    </source>
</reference>
<protein>
    <submittedName>
        <fullName evidence="2">BolA family transcriptional regulator</fullName>
    </submittedName>
</protein>
<accession>A0A2W4SRQ6</accession>
<dbReference type="SUPFAM" id="SSF82657">
    <property type="entry name" value="BolA-like"/>
    <property type="match status" value="1"/>
</dbReference>
<proteinExistence type="inferred from homology"/>
<dbReference type="PIRSF" id="PIRSF003113">
    <property type="entry name" value="BolA"/>
    <property type="match status" value="1"/>
</dbReference>
<evidence type="ECO:0000256" key="1">
    <source>
        <dbReference type="RuleBase" id="RU003860"/>
    </source>
</evidence>
<gene>
    <name evidence="2" type="ORF">DM484_21780</name>
</gene>
<organism evidence="2 3">
    <name type="scientific">Candidatus Methylumidiphilus alinenensis</name>
    <dbReference type="NCBI Taxonomy" id="2202197"/>
    <lineage>
        <taxon>Bacteria</taxon>
        <taxon>Pseudomonadati</taxon>
        <taxon>Pseudomonadota</taxon>
        <taxon>Gammaproteobacteria</taxon>
        <taxon>Methylococcales</taxon>
        <taxon>Candidatus Methylumidiphilus</taxon>
    </lineage>
</organism>
<dbReference type="PANTHER" id="PTHR46230">
    <property type="match status" value="1"/>
</dbReference>
<comment type="caution">
    <text evidence="2">The sequence shown here is derived from an EMBL/GenBank/DDBJ whole genome shotgun (WGS) entry which is preliminary data.</text>
</comment>
<comment type="similarity">
    <text evidence="1">Belongs to the BolA/IbaG family.</text>
</comment>
<dbReference type="AlphaFoldDB" id="A0A2W4SRQ6"/>
<dbReference type="GO" id="GO:0016226">
    <property type="term" value="P:iron-sulfur cluster assembly"/>
    <property type="evidence" value="ECO:0007669"/>
    <property type="project" value="TreeGrafter"/>
</dbReference>
<evidence type="ECO:0000313" key="2">
    <source>
        <dbReference type="EMBL" id="PZN74107.1"/>
    </source>
</evidence>
<sequence length="94" mass="10526">MSNRVDKIQQLLLSAFDPAKLEVYDDSQSHAGHSGARERGGGHFFATIVSNAFEGKTLLRRHQLVYEALGEMMHTDIHALGIKAFTPEEFQQIN</sequence>
<dbReference type="InterPro" id="IPR036065">
    <property type="entry name" value="BolA-like_sf"/>
</dbReference>
<evidence type="ECO:0000313" key="3">
    <source>
        <dbReference type="Proteomes" id="UP000249396"/>
    </source>
</evidence>
<dbReference type="Gene3D" id="3.30.300.90">
    <property type="entry name" value="BolA-like"/>
    <property type="match status" value="1"/>
</dbReference>
<dbReference type="EMBL" id="QJPH01000436">
    <property type="protein sequence ID" value="PZN74107.1"/>
    <property type="molecule type" value="Genomic_DNA"/>
</dbReference>